<dbReference type="Pfam" id="PF11951">
    <property type="entry name" value="Fungal_trans_2"/>
    <property type="match status" value="1"/>
</dbReference>
<dbReference type="EMBL" id="LSBJ02000003">
    <property type="protein sequence ID" value="OAQ69195.1"/>
    <property type="molecule type" value="Genomic_DNA"/>
</dbReference>
<proteinExistence type="predicted"/>
<evidence type="ECO:0000313" key="4">
    <source>
        <dbReference type="Proteomes" id="UP000078397"/>
    </source>
</evidence>
<keyword evidence="1" id="KW-0539">Nucleus</keyword>
<dbReference type="InterPro" id="IPR021858">
    <property type="entry name" value="Fun_TF"/>
</dbReference>
<sequence length="312" mass="34268">MGVELAPLRLGDAISQDGRRLALSVPLLPVHLPILNDRMPNQEPGAFRFLHMSHPNDSASWKGKVRSHAAKNAVVRQKRVANYQSTRVKADNKRTPETSCIGSNSSSLTRPSRPLTSRRTHRTLTADPFCSFAFGISAEQSFLLHHFVNNVVGKAFTCLPFRTVSDEAAFRMRLGSLWVQMSIADPGVLASVLLSACRHLAEYQDSYRALIFEYRGRCLADINDSLSREGSNISDFTIVKTLAVASDSIVHGEKDASRWHLQAATAMVASRGGVEAIESHGFLGKLVMWILKDPMQQTGALLTPSCLASAFH</sequence>
<dbReference type="PANTHER" id="PTHR37540">
    <property type="entry name" value="TRANSCRIPTION FACTOR (ACR-2), PUTATIVE-RELATED-RELATED"/>
    <property type="match status" value="1"/>
</dbReference>
<evidence type="ECO:0000313" key="3">
    <source>
        <dbReference type="EMBL" id="OAQ69195.1"/>
    </source>
</evidence>
<keyword evidence="4" id="KW-1185">Reference proteome</keyword>
<dbReference type="AlphaFoldDB" id="A0A179FU76"/>
<evidence type="ECO:0000256" key="2">
    <source>
        <dbReference type="SAM" id="MobiDB-lite"/>
    </source>
</evidence>
<dbReference type="PANTHER" id="PTHR37540:SF5">
    <property type="entry name" value="TRANSCRIPTION FACTOR DOMAIN-CONTAINING PROTEIN"/>
    <property type="match status" value="1"/>
</dbReference>
<comment type="caution">
    <text evidence="3">The sequence shown here is derived from an EMBL/GenBank/DDBJ whole genome shotgun (WGS) entry which is preliminary data.</text>
</comment>
<dbReference type="KEGG" id="pchm:VFPPC_05297"/>
<feature type="region of interest" description="Disordered" evidence="2">
    <location>
        <begin position="86"/>
        <end position="118"/>
    </location>
</feature>
<dbReference type="RefSeq" id="XP_018146045.1">
    <property type="nucleotide sequence ID" value="XM_018284518.1"/>
</dbReference>
<dbReference type="GeneID" id="28848512"/>
<gene>
    <name evidence="3" type="ORF">VFPPC_05297</name>
</gene>
<dbReference type="STRING" id="1380566.A0A179FU76"/>
<reference evidence="3 4" key="1">
    <citation type="journal article" date="2016" name="PLoS Pathog.">
        <title>Biosynthesis of antibiotic leucinostatins in bio-control fungus Purpureocillium lilacinum and their inhibition on phytophthora revealed by genome mining.</title>
        <authorList>
            <person name="Wang G."/>
            <person name="Liu Z."/>
            <person name="Lin R."/>
            <person name="Li E."/>
            <person name="Mao Z."/>
            <person name="Ling J."/>
            <person name="Yang Y."/>
            <person name="Yin W.B."/>
            <person name="Xie B."/>
        </authorList>
    </citation>
    <scope>NUCLEOTIDE SEQUENCE [LARGE SCALE GENOMIC DNA]</scope>
    <source>
        <strain evidence="3">170</strain>
    </source>
</reference>
<accession>A0A179FU76</accession>
<dbReference type="Proteomes" id="UP000078397">
    <property type="component" value="Unassembled WGS sequence"/>
</dbReference>
<organism evidence="3 4">
    <name type="scientific">Pochonia chlamydosporia 170</name>
    <dbReference type="NCBI Taxonomy" id="1380566"/>
    <lineage>
        <taxon>Eukaryota</taxon>
        <taxon>Fungi</taxon>
        <taxon>Dikarya</taxon>
        <taxon>Ascomycota</taxon>
        <taxon>Pezizomycotina</taxon>
        <taxon>Sordariomycetes</taxon>
        <taxon>Hypocreomycetidae</taxon>
        <taxon>Hypocreales</taxon>
        <taxon>Clavicipitaceae</taxon>
        <taxon>Pochonia</taxon>
    </lineage>
</organism>
<name>A0A179FU76_METCM</name>
<evidence type="ECO:0000256" key="1">
    <source>
        <dbReference type="ARBA" id="ARBA00023242"/>
    </source>
</evidence>
<dbReference type="OrthoDB" id="5620at2759"/>
<feature type="compositionally biased region" description="Low complexity" evidence="2">
    <location>
        <begin position="105"/>
        <end position="115"/>
    </location>
</feature>
<protein>
    <submittedName>
        <fullName evidence="3">Fungal specific transcription factor domain-containing protein</fullName>
    </submittedName>
</protein>